<dbReference type="PANTHER" id="PTHR43639:SF1">
    <property type="entry name" value="SHORT-CHAIN DEHYDROGENASE_REDUCTASE FAMILY PROTEIN"/>
    <property type="match status" value="1"/>
</dbReference>
<evidence type="ECO:0000256" key="3">
    <source>
        <dbReference type="ARBA" id="ARBA00023002"/>
    </source>
</evidence>
<reference evidence="4 5" key="1">
    <citation type="journal article" date="2024" name="IMA Fungus">
        <title>Apiospora arundinis, a panoply of carbohydrate-active enzymes and secondary metabolites.</title>
        <authorList>
            <person name="Sorensen T."/>
            <person name="Petersen C."/>
            <person name="Muurmann A.T."/>
            <person name="Christiansen J.V."/>
            <person name="Brundto M.L."/>
            <person name="Overgaard C.K."/>
            <person name="Boysen A.T."/>
            <person name="Wollenberg R.D."/>
            <person name="Larsen T.O."/>
            <person name="Sorensen J.L."/>
            <person name="Nielsen K.L."/>
            <person name="Sondergaard T.E."/>
        </authorList>
    </citation>
    <scope>NUCLEOTIDE SEQUENCE [LARGE SCALE GENOMIC DNA]</scope>
    <source>
        <strain evidence="4 5">AAU 773</strain>
    </source>
</reference>
<dbReference type="CDD" id="cd05233">
    <property type="entry name" value="SDR_c"/>
    <property type="match status" value="1"/>
</dbReference>
<dbReference type="Gene3D" id="3.40.50.720">
    <property type="entry name" value="NAD(P)-binding Rossmann-like Domain"/>
    <property type="match status" value="1"/>
</dbReference>
<gene>
    <name evidence="4" type="ORF">PGQ11_009070</name>
</gene>
<dbReference type="PANTHER" id="PTHR43639">
    <property type="entry name" value="OXIDOREDUCTASE, SHORT-CHAIN DEHYDROGENASE/REDUCTASE FAMILY (AFU_ORTHOLOGUE AFUA_5G02870)"/>
    <property type="match status" value="1"/>
</dbReference>
<keyword evidence="2" id="KW-0521">NADP</keyword>
<accession>A0ABR2II21</accession>
<keyword evidence="3" id="KW-0560">Oxidoreductase</keyword>
<sequence>MTMDTLDLSGKVAIVTGSGRENGIGAAIARALARNGASVAIHYVSESTKPRAEKLAANIRKEFGAQVAVIQGPIEKLEAAQDIVSKTLQAFNATSIDILVNNAGIAGPEDLLTATPEMLEAYFGVNVFGPLYMTQAVVGAGKMPRGGRIINIGSIASKMGLQVASIYAAAKAAQDSMTASWAGELGHSRGITVNTVAPGHVPTDITARANEKAPGGDLETLQTALLASTRAAPRHGTVEDIADAVLLLASEKSRWISAQWVSVSGGVTGTMCAERVIPCEGIFHGGAASSSDRPVSTEAHHFDLAQSDTEDWLRIGNEVAEYFGIGPAYNLAPSFDIIGHSKASMALPSPEWTFDLVQPEPSQQGFLPQDTMIIGNWPGQSAHNDSLTTVPASLAMPCISPLASRNLPNHTQKIIGSVVLQMVRCYPFMLLSKDTFPPFVNAHLYSLSKKGEGPPLQSLQHAASVVSVFKVRTETSKEHIWDLIRIEQERIILKLGYLGATGCFSGAPGILFVAAV</sequence>
<protein>
    <submittedName>
        <fullName evidence="4">Short-chain dehydrogenase</fullName>
    </submittedName>
</protein>
<evidence type="ECO:0000313" key="5">
    <source>
        <dbReference type="Proteomes" id="UP001390339"/>
    </source>
</evidence>
<dbReference type="SUPFAM" id="SSF51735">
    <property type="entry name" value="NAD(P)-binding Rossmann-fold domains"/>
    <property type="match status" value="1"/>
</dbReference>
<dbReference type="InterPro" id="IPR036291">
    <property type="entry name" value="NAD(P)-bd_dom_sf"/>
</dbReference>
<dbReference type="PRINTS" id="PR00081">
    <property type="entry name" value="GDHRDH"/>
</dbReference>
<comment type="caution">
    <text evidence="4">The sequence shown here is derived from an EMBL/GenBank/DDBJ whole genome shotgun (WGS) entry which is preliminary data.</text>
</comment>
<dbReference type="Pfam" id="PF13561">
    <property type="entry name" value="adh_short_C2"/>
    <property type="match status" value="1"/>
</dbReference>
<dbReference type="PRINTS" id="PR00080">
    <property type="entry name" value="SDRFAMILY"/>
</dbReference>
<dbReference type="EMBL" id="JAPCWZ010000005">
    <property type="protein sequence ID" value="KAK8862835.1"/>
    <property type="molecule type" value="Genomic_DNA"/>
</dbReference>
<keyword evidence="5" id="KW-1185">Reference proteome</keyword>
<evidence type="ECO:0000256" key="2">
    <source>
        <dbReference type="ARBA" id="ARBA00022857"/>
    </source>
</evidence>
<dbReference type="Proteomes" id="UP001390339">
    <property type="component" value="Unassembled WGS sequence"/>
</dbReference>
<name>A0ABR2II21_9PEZI</name>
<comment type="similarity">
    <text evidence="1">Belongs to the short-chain dehydrogenases/reductases (SDR) family.</text>
</comment>
<proteinExistence type="inferred from homology"/>
<dbReference type="InterPro" id="IPR002347">
    <property type="entry name" value="SDR_fam"/>
</dbReference>
<evidence type="ECO:0000313" key="4">
    <source>
        <dbReference type="EMBL" id="KAK8862835.1"/>
    </source>
</evidence>
<evidence type="ECO:0000256" key="1">
    <source>
        <dbReference type="ARBA" id="ARBA00006484"/>
    </source>
</evidence>
<organism evidence="4 5">
    <name type="scientific">Apiospora arundinis</name>
    <dbReference type="NCBI Taxonomy" id="335852"/>
    <lineage>
        <taxon>Eukaryota</taxon>
        <taxon>Fungi</taxon>
        <taxon>Dikarya</taxon>
        <taxon>Ascomycota</taxon>
        <taxon>Pezizomycotina</taxon>
        <taxon>Sordariomycetes</taxon>
        <taxon>Xylariomycetidae</taxon>
        <taxon>Amphisphaeriales</taxon>
        <taxon>Apiosporaceae</taxon>
        <taxon>Apiospora</taxon>
    </lineage>
</organism>